<proteinExistence type="predicted"/>
<dbReference type="Pfam" id="PF13279">
    <property type="entry name" value="4HBT_2"/>
    <property type="match status" value="2"/>
</dbReference>
<name>A0A8J8KDS0_9EURY</name>
<gene>
    <name evidence="2" type="ORF">HT576_22870</name>
</gene>
<dbReference type="Gene3D" id="3.10.129.10">
    <property type="entry name" value="Hotdog Thioesterase"/>
    <property type="match status" value="2"/>
</dbReference>
<dbReference type="SUPFAM" id="SSF54637">
    <property type="entry name" value="Thioesterase/thiol ester dehydrase-isomerase"/>
    <property type="match status" value="2"/>
</dbReference>
<dbReference type="RefSeq" id="WP_174703463.1">
    <property type="nucleotide sequence ID" value="NZ_JABURA010000003.1"/>
</dbReference>
<protein>
    <submittedName>
        <fullName evidence="2">Acyl-[acyl-carrier-protein] thioesterase</fullName>
    </submittedName>
</protein>
<organism evidence="2 3">
    <name type="scientific">Haloterrigena gelatinilytica</name>
    <dbReference type="NCBI Taxonomy" id="2741724"/>
    <lineage>
        <taxon>Archaea</taxon>
        <taxon>Methanobacteriati</taxon>
        <taxon>Methanobacteriota</taxon>
        <taxon>Stenosarchaea group</taxon>
        <taxon>Halobacteria</taxon>
        <taxon>Halobacteriales</taxon>
        <taxon>Natrialbaceae</taxon>
        <taxon>Haloterrigena</taxon>
    </lineage>
</organism>
<comment type="caution">
    <text evidence="2">The sequence shown here is derived from an EMBL/GenBank/DDBJ whole genome shotgun (WGS) entry which is preliminary data.</text>
</comment>
<dbReference type="CDD" id="cd00586">
    <property type="entry name" value="4HBT"/>
    <property type="match status" value="1"/>
</dbReference>
<dbReference type="AlphaFoldDB" id="A0A8J8KDS0"/>
<dbReference type="InterPro" id="IPR029069">
    <property type="entry name" value="HotDog_dom_sf"/>
</dbReference>
<sequence length="280" mass="30912">MQTISDTQVRFGELAGPLVHGSVLFDWQLISTQEVAAAFGYPFEDILADDGIPYAPVVVDTTVHRYPALGDEITVVTVPIDVGRSSVEFLYEILDADGERLATARMTHVTISSSGGARPLPERVRSAFADACVDRDPEVGPTTETDGGTDLPSYVTSVPIRSPYIEGAELSYFEEYPRFAGIALEEFLAERGTSLGELAGEKQPYRLRNWEWEFQSPVQFETELHVECDVISVDQETVRISHKFTSSGKTNIRGITEYGCFDRTGAPIPFDDEMIAPFKS</sequence>
<evidence type="ECO:0000256" key="1">
    <source>
        <dbReference type="SAM" id="MobiDB-lite"/>
    </source>
</evidence>
<evidence type="ECO:0000313" key="3">
    <source>
        <dbReference type="Proteomes" id="UP000728647"/>
    </source>
</evidence>
<evidence type="ECO:0000313" key="2">
    <source>
        <dbReference type="EMBL" id="NUB93820.1"/>
    </source>
</evidence>
<dbReference type="Proteomes" id="UP000728647">
    <property type="component" value="Unassembled WGS sequence"/>
</dbReference>
<reference evidence="2" key="1">
    <citation type="submission" date="2020-06" db="EMBL/GenBank/DDBJ databases">
        <title>Haloterrigena sp. nov., an extremely halophilic archaeon isolated from a saline sediment.</title>
        <authorList>
            <person name="Liu B.-B."/>
        </authorList>
    </citation>
    <scope>NUCLEOTIDE SEQUENCE</scope>
    <source>
        <strain evidence="2">SYSU A121-1</strain>
    </source>
</reference>
<accession>A0A8J8KDS0</accession>
<dbReference type="EMBL" id="JABURA010000003">
    <property type="protein sequence ID" value="NUB93820.1"/>
    <property type="molecule type" value="Genomic_DNA"/>
</dbReference>
<feature type="region of interest" description="Disordered" evidence="1">
    <location>
        <begin position="134"/>
        <end position="153"/>
    </location>
</feature>